<keyword evidence="2" id="KW-1185">Reference proteome</keyword>
<dbReference type="Proteomes" id="UP000249526">
    <property type="component" value="Unassembled WGS sequence"/>
</dbReference>
<dbReference type="GeneID" id="37169035"/>
<accession>A0A8G1VKC5</accession>
<evidence type="ECO:0000313" key="2">
    <source>
        <dbReference type="Proteomes" id="UP000249526"/>
    </source>
</evidence>
<gene>
    <name evidence="1" type="ORF">BO85DRAFT_73944</name>
</gene>
<dbReference type="EMBL" id="KZ825068">
    <property type="protein sequence ID" value="RAH55550.1"/>
    <property type="molecule type" value="Genomic_DNA"/>
</dbReference>
<dbReference type="RefSeq" id="XP_025513472.1">
    <property type="nucleotide sequence ID" value="XM_025665633.1"/>
</dbReference>
<dbReference type="AlphaFoldDB" id="A0A8G1VKC5"/>
<name>A0A8G1VKC5_9EURO</name>
<proteinExistence type="predicted"/>
<organism evidence="1 2">
    <name type="scientific">Aspergillus piperis CBS 112811</name>
    <dbReference type="NCBI Taxonomy" id="1448313"/>
    <lineage>
        <taxon>Eukaryota</taxon>
        <taxon>Fungi</taxon>
        <taxon>Dikarya</taxon>
        <taxon>Ascomycota</taxon>
        <taxon>Pezizomycotina</taxon>
        <taxon>Eurotiomycetes</taxon>
        <taxon>Eurotiomycetidae</taxon>
        <taxon>Eurotiales</taxon>
        <taxon>Aspergillaceae</taxon>
        <taxon>Aspergillus</taxon>
        <taxon>Aspergillus subgen. Circumdati</taxon>
    </lineage>
</organism>
<reference evidence="1 2" key="1">
    <citation type="submission" date="2018-02" db="EMBL/GenBank/DDBJ databases">
        <title>The genomes of Aspergillus section Nigri reveals drivers in fungal speciation.</title>
        <authorList>
            <consortium name="DOE Joint Genome Institute"/>
            <person name="Vesth T.C."/>
            <person name="Nybo J."/>
            <person name="Theobald S."/>
            <person name="Brandl J."/>
            <person name="Frisvad J.C."/>
            <person name="Nielsen K.F."/>
            <person name="Lyhne E.K."/>
            <person name="Kogle M.E."/>
            <person name="Kuo A."/>
            <person name="Riley R."/>
            <person name="Clum A."/>
            <person name="Nolan M."/>
            <person name="Lipzen A."/>
            <person name="Salamov A."/>
            <person name="Henrissat B."/>
            <person name="Wiebenga A."/>
            <person name="De vries R.P."/>
            <person name="Grigoriev I.V."/>
            <person name="Mortensen U.H."/>
            <person name="Andersen M.R."/>
            <person name="Baker S.E."/>
        </authorList>
    </citation>
    <scope>NUCLEOTIDE SEQUENCE [LARGE SCALE GENOMIC DNA]</scope>
    <source>
        <strain evidence="1 2">CBS 112811</strain>
    </source>
</reference>
<protein>
    <submittedName>
        <fullName evidence="1">Uncharacterized protein</fullName>
    </submittedName>
</protein>
<evidence type="ECO:0000313" key="1">
    <source>
        <dbReference type="EMBL" id="RAH55550.1"/>
    </source>
</evidence>
<sequence>MARWVKGSLTIHFTWEGDREREREWCEVSGYIIYFVNVKCKMEGFGLEPRIEWPLCLFWNCDAPGLGLSSLTLLCVCSSIILSPESDHVVGQKERKSKDLTRLN</sequence>